<proteinExistence type="predicted"/>
<dbReference type="AlphaFoldDB" id="A0AA91PCD8"/>
<comment type="caution">
    <text evidence="2">The sequence shown here is derived from an EMBL/GenBank/DDBJ whole genome shotgun (WGS) entry which is preliminary data.</text>
</comment>
<dbReference type="RefSeq" id="WP_069392473.1">
    <property type="nucleotide sequence ID" value="NZ_AP022594.1"/>
</dbReference>
<dbReference type="InterPro" id="IPR020377">
    <property type="entry name" value="Uncharacterised_LpqV"/>
</dbReference>
<evidence type="ECO:0000313" key="3">
    <source>
        <dbReference type="Proteomes" id="UP000193577"/>
    </source>
</evidence>
<dbReference type="Proteomes" id="UP000193577">
    <property type="component" value="Unassembled WGS sequence"/>
</dbReference>
<reference evidence="2 3" key="1">
    <citation type="submission" date="2017-04" db="EMBL/GenBank/DDBJ databases">
        <title>The new phylogeny of genus Mycobacterium.</title>
        <authorList>
            <person name="Tortoli E."/>
            <person name="Trovato A."/>
            <person name="Cirillo D.M."/>
        </authorList>
    </citation>
    <scope>NUCLEOTIDE SEQUENCE [LARGE SCALE GENOMIC DNA]</scope>
    <source>
        <strain evidence="2 3">KCTC 19819</strain>
    </source>
</reference>
<dbReference type="Pfam" id="PF17301">
    <property type="entry name" value="LpqV"/>
    <property type="match status" value="1"/>
</dbReference>
<keyword evidence="3" id="KW-1185">Reference proteome</keyword>
<evidence type="ECO:0000256" key="1">
    <source>
        <dbReference type="SAM" id="SignalP"/>
    </source>
</evidence>
<sequence length="135" mass="13895">MRSSPVLPRWGTAVAAAAVLTAAGCSLGHNDAADIDAAELAPGDSAVSPDGVTTEVNAPAESTEAEYIAACLQARSWMDDHRDDQRSPVEAYLAAIQESGTADAGTWDTPWAQMSPQRQAALIVAVRAAADEACG</sequence>
<protein>
    <recommendedName>
        <fullName evidence="4">LpqV protein</fullName>
    </recommendedName>
</protein>
<feature type="chain" id="PRO_5041692837" description="LpqV protein" evidence="1">
    <location>
        <begin position="18"/>
        <end position="135"/>
    </location>
</feature>
<evidence type="ECO:0000313" key="2">
    <source>
        <dbReference type="EMBL" id="OSC31456.1"/>
    </source>
</evidence>
<dbReference type="PROSITE" id="PS51257">
    <property type="entry name" value="PROKAR_LIPOPROTEIN"/>
    <property type="match status" value="1"/>
</dbReference>
<evidence type="ECO:0008006" key="4">
    <source>
        <dbReference type="Google" id="ProtNLM"/>
    </source>
</evidence>
<accession>A0AA91PCD8</accession>
<dbReference type="EMBL" id="NCXO01000044">
    <property type="protein sequence ID" value="OSC31456.1"/>
    <property type="molecule type" value="Genomic_DNA"/>
</dbReference>
<organism evidence="2 3">
    <name type="scientific">Mycolicibacillus koreensis</name>
    <dbReference type="NCBI Taxonomy" id="1069220"/>
    <lineage>
        <taxon>Bacteria</taxon>
        <taxon>Bacillati</taxon>
        <taxon>Actinomycetota</taxon>
        <taxon>Actinomycetes</taxon>
        <taxon>Mycobacteriales</taxon>
        <taxon>Mycobacteriaceae</taxon>
        <taxon>Mycolicibacillus</taxon>
    </lineage>
</organism>
<feature type="signal peptide" evidence="1">
    <location>
        <begin position="1"/>
        <end position="17"/>
    </location>
</feature>
<gene>
    <name evidence="2" type="ORF">B8W67_16330</name>
</gene>
<name>A0AA91PCD8_9MYCO</name>
<keyword evidence="1" id="KW-0732">Signal</keyword>